<comment type="function">
    <text evidence="18">Required to facilitate the formation of correct disulfide bonds in some periplasmic proteins and for the assembly of the periplasmic c-type cytochromes. Acts by transferring electrons from cytoplasmic thioredoxin to the periplasm. This transfer involves a cascade of disulfide bond formation and reduction steps.</text>
</comment>
<dbReference type="Pfam" id="PF02683">
    <property type="entry name" value="DsbD_TM"/>
    <property type="match status" value="1"/>
</dbReference>
<dbReference type="PANTHER" id="PTHR32234:SF0">
    <property type="entry name" value="THIOL:DISULFIDE INTERCHANGE PROTEIN DSBD"/>
    <property type="match status" value="1"/>
</dbReference>
<comment type="catalytic activity">
    <reaction evidence="16 18">
        <text>[protein]-dithiol + NAD(+) = [protein]-disulfide + NADH + H(+)</text>
        <dbReference type="Rhea" id="RHEA:18749"/>
        <dbReference type="Rhea" id="RHEA-COMP:10593"/>
        <dbReference type="Rhea" id="RHEA-COMP:10594"/>
        <dbReference type="ChEBI" id="CHEBI:15378"/>
        <dbReference type="ChEBI" id="CHEBI:29950"/>
        <dbReference type="ChEBI" id="CHEBI:50058"/>
        <dbReference type="ChEBI" id="CHEBI:57540"/>
        <dbReference type="ChEBI" id="CHEBI:57945"/>
        <dbReference type="EC" id="1.8.1.8"/>
    </reaction>
</comment>
<feature type="disulfide bond" description="Redox-active" evidence="18">
    <location>
        <begin position="526"/>
        <end position="529"/>
    </location>
</feature>
<evidence type="ECO:0000256" key="18">
    <source>
        <dbReference type="HAMAP-Rule" id="MF_00399"/>
    </source>
</evidence>
<dbReference type="Pfam" id="PF11412">
    <property type="entry name" value="DsbD_N"/>
    <property type="match status" value="1"/>
</dbReference>
<evidence type="ECO:0000256" key="1">
    <source>
        <dbReference type="ARBA" id="ARBA00004429"/>
    </source>
</evidence>
<evidence type="ECO:0000256" key="13">
    <source>
        <dbReference type="ARBA" id="ARBA00023136"/>
    </source>
</evidence>
<organism evidence="20 21">
    <name type="scientific">Methylophaga lonarensis MPL</name>
    <dbReference type="NCBI Taxonomy" id="1286106"/>
    <lineage>
        <taxon>Bacteria</taxon>
        <taxon>Pseudomonadati</taxon>
        <taxon>Pseudomonadota</taxon>
        <taxon>Gammaproteobacteria</taxon>
        <taxon>Thiotrichales</taxon>
        <taxon>Piscirickettsiaceae</taxon>
        <taxon>Methylophaga</taxon>
    </lineage>
</organism>
<reference evidence="20 21" key="1">
    <citation type="journal article" date="2013" name="Genome Announc.">
        <title>Draft Genome Sequence of Methylophaga lonarensis MPLT, a Haloalkaliphilic (Non-Methane-Utilizing) Methylotroph.</title>
        <authorList>
            <person name="Shetty S.A."/>
            <person name="Marathe N.P."/>
            <person name="Munot H."/>
            <person name="Antony C.P."/>
            <person name="Dhotre D.P."/>
            <person name="Murrell J.C."/>
            <person name="Shouche Y.S."/>
        </authorList>
    </citation>
    <scope>NUCLEOTIDE SEQUENCE [LARGE SCALE GENOMIC DNA]</scope>
    <source>
        <strain evidence="20 21">MPL</strain>
    </source>
</reference>
<dbReference type="Gene3D" id="2.60.40.1250">
    <property type="entry name" value="Thiol:disulfide interchange protein DsbD, N-terminal domain"/>
    <property type="match status" value="1"/>
</dbReference>
<keyword evidence="7 18" id="KW-0732">Signal</keyword>
<dbReference type="EMBL" id="APHR01000019">
    <property type="protein sequence ID" value="EMR13598.1"/>
    <property type="molecule type" value="Genomic_DNA"/>
</dbReference>
<evidence type="ECO:0000256" key="6">
    <source>
        <dbReference type="ARBA" id="ARBA00022692"/>
    </source>
</evidence>
<dbReference type="AlphaFoldDB" id="M7NXS5"/>
<dbReference type="InterPro" id="IPR013766">
    <property type="entry name" value="Thioredoxin_domain"/>
</dbReference>
<dbReference type="InterPro" id="IPR036249">
    <property type="entry name" value="Thioredoxin-like_sf"/>
</dbReference>
<accession>M7NXS5</accession>
<keyword evidence="13 18" id="KW-0472">Membrane</keyword>
<dbReference type="RefSeq" id="WP_009725891.1">
    <property type="nucleotide sequence ID" value="NZ_APHR01000019.1"/>
</dbReference>
<evidence type="ECO:0000256" key="3">
    <source>
        <dbReference type="ARBA" id="ARBA00022448"/>
    </source>
</evidence>
<evidence type="ECO:0000256" key="4">
    <source>
        <dbReference type="ARBA" id="ARBA00022475"/>
    </source>
</evidence>
<dbReference type="GO" id="GO:0009055">
    <property type="term" value="F:electron transfer activity"/>
    <property type="evidence" value="ECO:0007669"/>
    <property type="project" value="UniProtKB-UniRule"/>
</dbReference>
<evidence type="ECO:0000256" key="11">
    <source>
        <dbReference type="ARBA" id="ARBA00023002"/>
    </source>
</evidence>
<dbReference type="InterPro" id="IPR003834">
    <property type="entry name" value="Cyt_c_assmbl_TM_dom"/>
</dbReference>
<evidence type="ECO:0000256" key="10">
    <source>
        <dbReference type="ARBA" id="ARBA00022989"/>
    </source>
</evidence>
<evidence type="ECO:0000256" key="7">
    <source>
        <dbReference type="ARBA" id="ARBA00022729"/>
    </source>
</evidence>
<dbReference type="GO" id="GO:0005886">
    <property type="term" value="C:plasma membrane"/>
    <property type="evidence" value="ECO:0007669"/>
    <property type="project" value="UniProtKB-SubCell"/>
</dbReference>
<evidence type="ECO:0000256" key="16">
    <source>
        <dbReference type="ARBA" id="ARBA00047388"/>
    </source>
</evidence>
<dbReference type="CDD" id="cd02953">
    <property type="entry name" value="DsbDgamma"/>
    <property type="match status" value="1"/>
</dbReference>
<evidence type="ECO:0000256" key="5">
    <source>
        <dbReference type="ARBA" id="ARBA00022519"/>
    </source>
</evidence>
<feature type="transmembrane region" description="Helical" evidence="18">
    <location>
        <begin position="354"/>
        <end position="376"/>
    </location>
</feature>
<dbReference type="GO" id="GO:0045454">
    <property type="term" value="P:cell redox homeostasis"/>
    <property type="evidence" value="ECO:0007669"/>
    <property type="project" value="TreeGrafter"/>
</dbReference>
<dbReference type="InterPro" id="IPR035671">
    <property type="entry name" value="DsbD_gamma"/>
</dbReference>
<dbReference type="InterPro" id="IPR022910">
    <property type="entry name" value="Thiol_diS_interchange_DbsD"/>
</dbReference>
<name>M7NXS5_9GAMM</name>
<keyword evidence="6 18" id="KW-0812">Transmembrane</keyword>
<evidence type="ECO:0000256" key="8">
    <source>
        <dbReference type="ARBA" id="ARBA00022748"/>
    </source>
</evidence>
<evidence type="ECO:0000256" key="15">
    <source>
        <dbReference type="ARBA" id="ARBA00023284"/>
    </source>
</evidence>
<feature type="transmembrane region" description="Helical" evidence="18">
    <location>
        <begin position="447"/>
        <end position="467"/>
    </location>
</feature>
<keyword evidence="8 18" id="KW-0201">Cytochrome c-type biogenesis</keyword>
<feature type="signal peptide" evidence="18">
    <location>
        <begin position="1"/>
        <end position="18"/>
    </location>
</feature>
<keyword evidence="12 18" id="KW-0520">NAD</keyword>
<sequence precursor="true">MKFFLVLLLLLTSFSAEARPGLLESLGISRSADMPLEVDEAFRLQAEVNAESGIRIGWQIAEGNYLYRDKVAFALAEDSPYQLAPYQLPAGTPKYDEFFGQTEVYLDDVFVPLNIIGVSKGSEVVLNVSFQGCSETFQICYPPATRTVSLELTGDAVAQTQADNFIDSASTLPSTSSTGSQEVQIAERLADGNLLKILLGFFGLGLLLTFTPCVLPMIPILSSIIVGQGEHITTRRAFLLSLTYVLAMSLTYTAAGVVSGMLGSNLQLMLQNPWLIGSFTIIFVLLALSMFGFYELQLPSGIQQRLYNLSQKQRGGTWIGVAIMGLLSGLIVGPCLAPPLAGALLFISQHADPVLGGAALFAMSMGMGVPLLIIGTSAGSILPKAGDWMVTIKAVFGVLLLALAIWMLERIIPGWLTLLLWGALLIISAVYLGALESLGIDANGWQKLWKGVGLLMLIYGSLLVLGASSGGQHIWQPLHALAATERDTSSQAPSVEFVMIDSLEQLDQQLQSSTKPVMLDFYADWCTDCKTMELTTFRDPQVVSALQQYTLLKVDLTDNTSAHQAMLRELRVFGPPTFIFYDAFGEELRQYRQVGHIRPGQMRDLLAELASEINR</sequence>
<dbReference type="eggNOG" id="COG4232">
    <property type="taxonomic scope" value="Bacteria"/>
</dbReference>
<evidence type="ECO:0000256" key="2">
    <source>
        <dbReference type="ARBA" id="ARBA00007241"/>
    </source>
</evidence>
<comment type="subcellular location">
    <subcellularLocation>
        <location evidence="1 18">Cell inner membrane</location>
        <topology evidence="1 18">Multi-pass membrane protein</topology>
    </subcellularLocation>
</comment>
<feature type="disulfide bond" description="Redox-active" evidence="18">
    <location>
        <begin position="213"/>
        <end position="335"/>
    </location>
</feature>
<dbReference type="PANTHER" id="PTHR32234">
    <property type="entry name" value="THIOL:DISULFIDE INTERCHANGE PROTEIN DSBD"/>
    <property type="match status" value="1"/>
</dbReference>
<dbReference type="STRING" id="1286106.MPL1_04357"/>
<feature type="transmembrane region" description="Helical" evidence="18">
    <location>
        <begin position="315"/>
        <end position="348"/>
    </location>
</feature>
<dbReference type="Gene3D" id="3.40.30.10">
    <property type="entry name" value="Glutaredoxin"/>
    <property type="match status" value="1"/>
</dbReference>
<evidence type="ECO:0000313" key="20">
    <source>
        <dbReference type="EMBL" id="EMR13598.1"/>
    </source>
</evidence>
<keyword evidence="14 18" id="KW-1015">Disulfide bond</keyword>
<dbReference type="SUPFAM" id="SSF52833">
    <property type="entry name" value="Thioredoxin-like"/>
    <property type="match status" value="1"/>
</dbReference>
<dbReference type="PROSITE" id="PS51352">
    <property type="entry name" value="THIOREDOXIN_2"/>
    <property type="match status" value="1"/>
</dbReference>
<comment type="catalytic activity">
    <reaction evidence="17 18">
        <text>[protein]-dithiol + NADP(+) = [protein]-disulfide + NADPH + H(+)</text>
        <dbReference type="Rhea" id="RHEA:18753"/>
        <dbReference type="Rhea" id="RHEA-COMP:10593"/>
        <dbReference type="Rhea" id="RHEA-COMP:10594"/>
        <dbReference type="ChEBI" id="CHEBI:15378"/>
        <dbReference type="ChEBI" id="CHEBI:29950"/>
        <dbReference type="ChEBI" id="CHEBI:50058"/>
        <dbReference type="ChEBI" id="CHEBI:57783"/>
        <dbReference type="ChEBI" id="CHEBI:58349"/>
        <dbReference type="EC" id="1.8.1.8"/>
    </reaction>
</comment>
<evidence type="ECO:0000256" key="17">
    <source>
        <dbReference type="ARBA" id="ARBA00047804"/>
    </source>
</evidence>
<evidence type="ECO:0000256" key="12">
    <source>
        <dbReference type="ARBA" id="ARBA00023027"/>
    </source>
</evidence>
<keyword evidence="11 18" id="KW-0560">Oxidoreductase</keyword>
<proteinExistence type="inferred from homology"/>
<feature type="transmembrane region" description="Helical" evidence="18">
    <location>
        <begin position="414"/>
        <end position="435"/>
    </location>
</feature>
<dbReference type="NCBIfam" id="NF001419">
    <property type="entry name" value="PRK00293.1"/>
    <property type="match status" value="1"/>
</dbReference>
<feature type="transmembrane region" description="Helical" evidence="18">
    <location>
        <begin position="274"/>
        <end position="294"/>
    </location>
</feature>
<keyword evidence="15 18" id="KW-0676">Redox-active center</keyword>
<evidence type="ECO:0000256" key="14">
    <source>
        <dbReference type="ARBA" id="ARBA00023157"/>
    </source>
</evidence>
<dbReference type="Pfam" id="PF13899">
    <property type="entry name" value="Thioredoxin_7"/>
    <property type="match status" value="1"/>
</dbReference>
<dbReference type="GO" id="GO:0017004">
    <property type="term" value="P:cytochrome complex assembly"/>
    <property type="evidence" value="ECO:0007669"/>
    <property type="project" value="UniProtKB-UniRule"/>
</dbReference>
<evidence type="ECO:0000256" key="9">
    <source>
        <dbReference type="ARBA" id="ARBA00022982"/>
    </source>
</evidence>
<dbReference type="EC" id="1.8.1.8" evidence="18"/>
<gene>
    <name evidence="18" type="primary">dsbD</name>
    <name evidence="20" type="ORF">MPL1_04357</name>
</gene>
<dbReference type="PATRIC" id="fig|1286106.3.peg.875"/>
<dbReference type="HAMAP" id="MF_00399">
    <property type="entry name" value="DbsD"/>
    <property type="match status" value="1"/>
</dbReference>
<comment type="caution">
    <text evidence="18">Lacks conserved residue(s) required for the propagation of feature annotation.</text>
</comment>
<dbReference type="InterPro" id="IPR036929">
    <property type="entry name" value="DsbDN_sf"/>
</dbReference>
<feature type="domain" description="Thioredoxin" evidence="19">
    <location>
        <begin position="472"/>
        <end position="611"/>
    </location>
</feature>
<keyword evidence="9 18" id="KW-0249">Electron transport</keyword>
<comment type="similarity">
    <text evidence="2 18">Belongs to the thioredoxin family. DsbD subfamily.</text>
</comment>
<evidence type="ECO:0000259" key="19">
    <source>
        <dbReference type="PROSITE" id="PS51352"/>
    </source>
</evidence>
<keyword evidence="10 18" id="KW-1133">Transmembrane helix</keyword>
<keyword evidence="21" id="KW-1185">Reference proteome</keyword>
<dbReference type="GO" id="GO:0047134">
    <property type="term" value="F:protein-disulfide reductase [NAD(P)H] activity"/>
    <property type="evidence" value="ECO:0007669"/>
    <property type="project" value="UniProtKB-UniRule"/>
</dbReference>
<feature type="transmembrane region" description="Helical" evidence="18">
    <location>
        <begin position="197"/>
        <end position="226"/>
    </location>
</feature>
<feature type="transmembrane region" description="Helical" evidence="18">
    <location>
        <begin position="238"/>
        <end position="262"/>
    </location>
</feature>
<comment type="caution">
    <text evidence="20">The sequence shown here is derived from an EMBL/GenBank/DDBJ whole genome shotgun (WGS) entry which is preliminary data.</text>
</comment>
<feature type="transmembrane region" description="Helical" evidence="18">
    <location>
        <begin position="388"/>
        <end position="408"/>
    </location>
</feature>
<feature type="chain" id="PRO_5009017550" description="Thiol:disulfide interchange protein DsbD" evidence="18">
    <location>
        <begin position="19"/>
        <end position="615"/>
    </location>
</feature>
<evidence type="ECO:0000313" key="21">
    <source>
        <dbReference type="Proteomes" id="UP000012019"/>
    </source>
</evidence>
<protein>
    <recommendedName>
        <fullName evidence="18">Thiol:disulfide interchange protein DsbD</fullName>
        <ecNumber evidence="18">1.8.1.8</ecNumber>
    </recommendedName>
    <alternativeName>
        <fullName evidence="18">Protein-disulfide reductase</fullName>
        <shortName evidence="18">Disulfide reductase</shortName>
    </alternativeName>
</protein>
<dbReference type="SUPFAM" id="SSF74863">
    <property type="entry name" value="Thiol:disulfide interchange protein DsbD, N-terminal domain (DsbD-alpha)"/>
    <property type="match status" value="1"/>
</dbReference>
<dbReference type="OrthoDB" id="9811036at2"/>
<keyword evidence="4 18" id="KW-1003">Cell membrane</keyword>
<dbReference type="Proteomes" id="UP000012019">
    <property type="component" value="Unassembled WGS sequence"/>
</dbReference>
<dbReference type="InterPro" id="IPR028250">
    <property type="entry name" value="DsbDN"/>
</dbReference>
<keyword evidence="3 18" id="KW-0813">Transport</keyword>
<keyword evidence="5 18" id="KW-0997">Cell inner membrane</keyword>